<dbReference type="InterPro" id="IPR036875">
    <property type="entry name" value="Znf_CCHC_sf"/>
</dbReference>
<dbReference type="PROSITE" id="PS50158">
    <property type="entry name" value="ZF_CCHC"/>
    <property type="match status" value="1"/>
</dbReference>
<evidence type="ECO:0000256" key="2">
    <source>
        <dbReference type="SAM" id="MobiDB-lite"/>
    </source>
</evidence>
<dbReference type="Pfam" id="PF13976">
    <property type="entry name" value="gag_pre-integrs"/>
    <property type="match status" value="1"/>
</dbReference>
<dbReference type="Pfam" id="PF22936">
    <property type="entry name" value="Pol_BBD"/>
    <property type="match status" value="1"/>
</dbReference>
<dbReference type="Proteomes" id="UP000634136">
    <property type="component" value="Unassembled WGS sequence"/>
</dbReference>
<feature type="region of interest" description="Disordered" evidence="2">
    <location>
        <begin position="183"/>
        <end position="214"/>
    </location>
</feature>
<feature type="compositionally biased region" description="Basic residues" evidence="2">
    <location>
        <begin position="196"/>
        <end position="208"/>
    </location>
</feature>
<dbReference type="InterPro" id="IPR025724">
    <property type="entry name" value="GAG-pre-integrase_dom"/>
</dbReference>
<dbReference type="Pfam" id="PF14223">
    <property type="entry name" value="Retrotran_gag_2"/>
    <property type="match status" value="1"/>
</dbReference>
<feature type="domain" description="CCHC-type" evidence="3">
    <location>
        <begin position="230"/>
        <end position="243"/>
    </location>
</feature>
<dbReference type="EMBL" id="JAAIUW010000001">
    <property type="protein sequence ID" value="KAF7844397.1"/>
    <property type="molecule type" value="Genomic_DNA"/>
</dbReference>
<keyword evidence="5" id="KW-1185">Reference proteome</keyword>
<dbReference type="Pfam" id="PF25597">
    <property type="entry name" value="SH3_retrovirus"/>
    <property type="match status" value="1"/>
</dbReference>
<dbReference type="InterPro" id="IPR001878">
    <property type="entry name" value="Znf_CCHC"/>
</dbReference>
<dbReference type="AlphaFoldDB" id="A0A835CMG1"/>
<dbReference type="OrthoDB" id="1716820at2759"/>
<proteinExistence type="predicted"/>
<dbReference type="InterPro" id="IPR057670">
    <property type="entry name" value="SH3_retrovirus"/>
</dbReference>
<evidence type="ECO:0000313" key="5">
    <source>
        <dbReference type="Proteomes" id="UP000634136"/>
    </source>
</evidence>
<evidence type="ECO:0000313" key="4">
    <source>
        <dbReference type="EMBL" id="KAF7844397.1"/>
    </source>
</evidence>
<comment type="caution">
    <text evidence="4">The sequence shown here is derived from an EMBL/GenBank/DDBJ whole genome shotgun (WGS) entry which is preliminary data.</text>
</comment>
<dbReference type="SUPFAM" id="SSF57756">
    <property type="entry name" value="Retrovirus zinc finger-like domains"/>
    <property type="match status" value="1"/>
</dbReference>
<dbReference type="GO" id="GO:0008270">
    <property type="term" value="F:zinc ion binding"/>
    <property type="evidence" value="ECO:0007669"/>
    <property type="project" value="UniProtKB-KW"/>
</dbReference>
<keyword evidence="1" id="KW-0862">Zinc</keyword>
<evidence type="ECO:0000259" key="3">
    <source>
        <dbReference type="PROSITE" id="PS50158"/>
    </source>
</evidence>
<dbReference type="InterPro" id="IPR054722">
    <property type="entry name" value="PolX-like_BBD"/>
</dbReference>
<evidence type="ECO:0000256" key="1">
    <source>
        <dbReference type="PROSITE-ProRule" id="PRU00047"/>
    </source>
</evidence>
<organism evidence="4 5">
    <name type="scientific">Senna tora</name>
    <dbReference type="NCBI Taxonomy" id="362788"/>
    <lineage>
        <taxon>Eukaryota</taxon>
        <taxon>Viridiplantae</taxon>
        <taxon>Streptophyta</taxon>
        <taxon>Embryophyta</taxon>
        <taxon>Tracheophyta</taxon>
        <taxon>Spermatophyta</taxon>
        <taxon>Magnoliopsida</taxon>
        <taxon>eudicotyledons</taxon>
        <taxon>Gunneridae</taxon>
        <taxon>Pentapetalae</taxon>
        <taxon>rosids</taxon>
        <taxon>fabids</taxon>
        <taxon>Fabales</taxon>
        <taxon>Fabaceae</taxon>
        <taxon>Caesalpinioideae</taxon>
        <taxon>Cassia clade</taxon>
        <taxon>Senna</taxon>
    </lineage>
</organism>
<keyword evidence="1" id="KW-0479">Metal-binding</keyword>
<gene>
    <name evidence="4" type="ORF">G2W53_001302</name>
</gene>
<sequence>MYLIISRDDLAMREPRPTALTEQSSEADKAYHKQWHDSNRICLTILKYTIEKNIRQSIPEKETATEFLKAISDKYKKFEKSQKAYYLSLLDNTRYDGVSGVREHMMKLLNYFNKLKGLKVDLGESYLVYRILESLPVEYGVLRTTYNSQECEWNIDQMISIVVQEDESQKKAKSLTQSVNNLTLGSSSKSGNEKGKGKKFDKKKKSFGPKKNDFKVKGKGKIKEGFKGECFYCKKSGHRIADCFKLKKKNEKEAGPSGITSIVVPVALVCLESNSFETSLDTWWLDSGATVHLTNSLQGLRNQRSPSEREKTVLGVQGSSATVESVGTVVLNLPTGHKLVLNDVVYVPSSRRSLISTSLLDKFGYSFWQGNSKIDIYYNTLVVGTANLMNGLYCLNIDSVSESSVAASVNTVVGHKRGRLDENSSMLWHRRLGHISRERLVKQGILHDLDFSDFDSCVDSAYILNQVPSKSVEKTPYEIFTGKKPSMKHFRVWGCKAEVRPFNPQQKKLDLKTITGYFIGYCTGSRGSRFYCPSHSTRVIESDRAFYFENDSDSGSEAPRTIKLHNEDTLLIMPSIPSSSTTHIPTRAHDNIEVPVDVNSTDYVQDEQVIEPPINEVQEQVPEPVVNLRRSDRNRKSAIPNDYYVYLQEFESDIIDGTDPVSYYEAISGSNSGKWLEAMNDEINSMYYNGVWDLTTLPDGYQ</sequence>
<protein>
    <submittedName>
        <fullName evidence="4">Retrovirus-related Pol polyprotein from transposon TNT 1-94</fullName>
    </submittedName>
</protein>
<accession>A0A835CMG1</accession>
<name>A0A835CMG1_9FABA</name>
<reference evidence="4" key="1">
    <citation type="submission" date="2020-09" db="EMBL/GenBank/DDBJ databases">
        <title>Genome-Enabled Discovery of Anthraquinone Biosynthesis in Senna tora.</title>
        <authorList>
            <person name="Kang S.-H."/>
            <person name="Pandey R.P."/>
            <person name="Lee C.-M."/>
            <person name="Sim J.-S."/>
            <person name="Jeong J.-T."/>
            <person name="Choi B.-S."/>
            <person name="Jung M."/>
            <person name="Ginzburg D."/>
            <person name="Zhao K."/>
            <person name="Won S.Y."/>
            <person name="Oh T.-J."/>
            <person name="Yu Y."/>
            <person name="Kim N.-H."/>
            <person name="Lee O.R."/>
            <person name="Lee T.-H."/>
            <person name="Bashyal P."/>
            <person name="Kim T.-S."/>
            <person name="Lee W.-H."/>
            <person name="Kawkins C."/>
            <person name="Kim C.-K."/>
            <person name="Kim J.S."/>
            <person name="Ahn B.O."/>
            <person name="Rhee S.Y."/>
            <person name="Sohng J.K."/>
        </authorList>
    </citation>
    <scope>NUCLEOTIDE SEQUENCE</scope>
    <source>
        <tissue evidence="4">Leaf</tissue>
    </source>
</reference>
<dbReference type="GO" id="GO:0003676">
    <property type="term" value="F:nucleic acid binding"/>
    <property type="evidence" value="ECO:0007669"/>
    <property type="project" value="InterPro"/>
</dbReference>
<dbReference type="PANTHER" id="PTHR47592">
    <property type="entry name" value="PBF68 PROTEIN"/>
    <property type="match status" value="1"/>
</dbReference>
<keyword evidence="1" id="KW-0863">Zinc-finger</keyword>